<name>A0A916W723_9BACI</name>
<proteinExistence type="predicted"/>
<dbReference type="Proteomes" id="UP000613512">
    <property type="component" value="Unassembled WGS sequence"/>
</dbReference>
<evidence type="ECO:0000313" key="2">
    <source>
        <dbReference type="EMBL" id="GGA72670.1"/>
    </source>
</evidence>
<dbReference type="InterPro" id="IPR029045">
    <property type="entry name" value="ClpP/crotonase-like_dom_sf"/>
</dbReference>
<dbReference type="RefSeq" id="WP_188384105.1">
    <property type="nucleotide sequence ID" value="NZ_BMEY01000006.1"/>
</dbReference>
<reference evidence="2" key="2">
    <citation type="submission" date="2020-09" db="EMBL/GenBank/DDBJ databases">
        <authorList>
            <person name="Sun Q."/>
            <person name="Zhou Y."/>
        </authorList>
    </citation>
    <scope>NUCLEOTIDE SEQUENCE</scope>
    <source>
        <strain evidence="2">CGMCC 1.12408</strain>
    </source>
</reference>
<evidence type="ECO:0000259" key="1">
    <source>
        <dbReference type="Pfam" id="PF03572"/>
    </source>
</evidence>
<dbReference type="InterPro" id="IPR005151">
    <property type="entry name" value="Tail-specific_protease"/>
</dbReference>
<reference evidence="2" key="1">
    <citation type="journal article" date="2014" name="Int. J. Syst. Evol. Microbiol.">
        <title>Complete genome sequence of Corynebacterium casei LMG S-19264T (=DSM 44701T), isolated from a smear-ripened cheese.</title>
        <authorList>
            <consortium name="US DOE Joint Genome Institute (JGI-PGF)"/>
            <person name="Walter F."/>
            <person name="Albersmeier A."/>
            <person name="Kalinowski J."/>
            <person name="Ruckert C."/>
        </authorList>
    </citation>
    <scope>NUCLEOTIDE SEQUENCE</scope>
    <source>
        <strain evidence="2">CGMCC 1.12408</strain>
    </source>
</reference>
<dbReference type="EMBL" id="BMEY01000006">
    <property type="protein sequence ID" value="GGA72670.1"/>
    <property type="molecule type" value="Genomic_DNA"/>
</dbReference>
<dbReference type="Gene3D" id="3.90.226.10">
    <property type="entry name" value="2-enoyl-CoA Hydratase, Chain A, domain 1"/>
    <property type="match status" value="1"/>
</dbReference>
<accession>A0A916W723</accession>
<dbReference type="GO" id="GO:0006508">
    <property type="term" value="P:proteolysis"/>
    <property type="evidence" value="ECO:0007669"/>
    <property type="project" value="InterPro"/>
</dbReference>
<dbReference type="AlphaFoldDB" id="A0A916W723"/>
<protein>
    <recommendedName>
        <fullName evidence="1">Tail specific protease domain-containing protein</fullName>
    </recommendedName>
</protein>
<dbReference type="SUPFAM" id="SSF52096">
    <property type="entry name" value="ClpP/crotonase"/>
    <property type="match status" value="1"/>
</dbReference>
<gene>
    <name evidence="2" type="ORF">GCM10008025_15570</name>
</gene>
<dbReference type="Pfam" id="PF03572">
    <property type="entry name" value="Peptidase_S41"/>
    <property type="match status" value="1"/>
</dbReference>
<feature type="domain" description="Tail specific protease" evidence="1">
    <location>
        <begin position="186"/>
        <end position="400"/>
    </location>
</feature>
<comment type="caution">
    <text evidence="2">The sequence shown here is derived from an EMBL/GenBank/DDBJ whole genome shotgun (WGS) entry which is preliminary data.</text>
</comment>
<dbReference type="GO" id="GO:0008236">
    <property type="term" value="F:serine-type peptidase activity"/>
    <property type="evidence" value="ECO:0007669"/>
    <property type="project" value="InterPro"/>
</dbReference>
<evidence type="ECO:0000313" key="3">
    <source>
        <dbReference type="Proteomes" id="UP000613512"/>
    </source>
</evidence>
<keyword evidence="3" id="KW-1185">Reference proteome</keyword>
<sequence>MYTNIFREIVDILHHDYAGYIDKKGWDNPLEFERIISHLEAKDELNASRFLDIVQDYLIDFQDPHLIFKLIKSDSEKEYDNGFRVRRFQEKLYVTTITTENRINLGDAILSLDNIPVLELVQKHQRELMETKAEREDWRKIIAKYNIAEVIDSHGNITQLELKKYEKASYISNHSMTKIDNNTMLMTLTDFFEPDSIEKLVKENKDVLEKTPNLIIDVRINYGGSTLSYKDLEKYIFPVGETKIDSSTYQMKFNCTARNADLMIQSAEQQLETIESEEYRKGLSQWLDSTWKEHRGKGFVSFDEESSDNDFIVEGLEHPKNIILLADNFCGSTGDIFVYSCKQSPKVTVVGRPTMGINDYSNLVEKRWNDLFELMYPTSRLDSLDHRKPDHEQGIKPHIYIPWTPEHLEKDIDMETAMKLLQEAITK</sequence>
<organism evidence="2 3">
    <name type="scientific">Ornithinibacillus halotolerans</name>
    <dbReference type="NCBI Taxonomy" id="1274357"/>
    <lineage>
        <taxon>Bacteria</taxon>
        <taxon>Bacillati</taxon>
        <taxon>Bacillota</taxon>
        <taxon>Bacilli</taxon>
        <taxon>Bacillales</taxon>
        <taxon>Bacillaceae</taxon>
        <taxon>Ornithinibacillus</taxon>
    </lineage>
</organism>